<comment type="caution">
    <text evidence="1">The sequence shown here is derived from an EMBL/GenBank/DDBJ whole genome shotgun (WGS) entry which is preliminary data.</text>
</comment>
<dbReference type="Proteomes" id="UP000698173">
    <property type="component" value="Unassembled WGS sequence"/>
</dbReference>
<accession>A0A921FW18</accession>
<gene>
    <name evidence="1" type="ORF">K8V56_03180</name>
</gene>
<dbReference type="AlphaFoldDB" id="A0A921FW18"/>
<organism evidence="1 2">
    <name type="scientific">Sporosarcina psychrophila</name>
    <name type="common">Bacillus psychrophilus</name>
    <dbReference type="NCBI Taxonomy" id="1476"/>
    <lineage>
        <taxon>Bacteria</taxon>
        <taxon>Bacillati</taxon>
        <taxon>Bacillota</taxon>
        <taxon>Bacilli</taxon>
        <taxon>Bacillales</taxon>
        <taxon>Caryophanaceae</taxon>
        <taxon>Sporosarcina</taxon>
    </lineage>
</organism>
<reference evidence="1" key="1">
    <citation type="journal article" date="2021" name="PeerJ">
        <title>Extensive microbial diversity within the chicken gut microbiome revealed by metagenomics and culture.</title>
        <authorList>
            <person name="Gilroy R."/>
            <person name="Ravi A."/>
            <person name="Getino M."/>
            <person name="Pursley I."/>
            <person name="Horton D.L."/>
            <person name="Alikhan N.F."/>
            <person name="Baker D."/>
            <person name="Gharbi K."/>
            <person name="Hall N."/>
            <person name="Watson M."/>
            <person name="Adriaenssens E.M."/>
            <person name="Foster-Nyarko E."/>
            <person name="Jarju S."/>
            <person name="Secka A."/>
            <person name="Antonio M."/>
            <person name="Oren A."/>
            <person name="Chaudhuri R.R."/>
            <person name="La Ragione R."/>
            <person name="Hildebrand F."/>
            <person name="Pallen M.J."/>
        </authorList>
    </citation>
    <scope>NUCLEOTIDE SEQUENCE</scope>
    <source>
        <strain evidence="1">CHK171-7178</strain>
    </source>
</reference>
<dbReference type="EMBL" id="DYWT01000054">
    <property type="protein sequence ID" value="HJF30768.1"/>
    <property type="molecule type" value="Genomic_DNA"/>
</dbReference>
<evidence type="ECO:0000313" key="1">
    <source>
        <dbReference type="EMBL" id="HJF30768.1"/>
    </source>
</evidence>
<reference evidence="1" key="2">
    <citation type="submission" date="2021-09" db="EMBL/GenBank/DDBJ databases">
        <authorList>
            <person name="Gilroy R."/>
        </authorList>
    </citation>
    <scope>NUCLEOTIDE SEQUENCE</scope>
    <source>
        <strain evidence="1">CHK171-7178</strain>
    </source>
</reference>
<evidence type="ECO:0000313" key="2">
    <source>
        <dbReference type="Proteomes" id="UP000698173"/>
    </source>
</evidence>
<protein>
    <submittedName>
        <fullName evidence="1">Uncharacterized protein</fullName>
    </submittedName>
</protein>
<name>A0A921FW18_SPOPS</name>
<sequence>MRKKKICATNFESTERIGTTDLIWGLWIVDRGRQQVETVVGPDKREVERTIREAISNYEKTGMYFEPSTITMATSWIIGIKNIRK</sequence>
<proteinExistence type="predicted"/>